<dbReference type="Gene3D" id="3.10.310.10">
    <property type="entry name" value="Diaminopimelate Epimerase, Chain A, domain 1"/>
    <property type="match status" value="2"/>
</dbReference>
<evidence type="ECO:0000313" key="6">
    <source>
        <dbReference type="Proteomes" id="UP000184357"/>
    </source>
</evidence>
<dbReference type="Pfam" id="PF01678">
    <property type="entry name" value="DAP_epimerase"/>
    <property type="match status" value="2"/>
</dbReference>
<dbReference type="UniPathway" id="UPA00034">
    <property type="reaction ID" value="UER00025"/>
</dbReference>
<dbReference type="RefSeq" id="WP_073308001.1">
    <property type="nucleotide sequence ID" value="NZ_FQWV01000003.1"/>
</dbReference>
<keyword evidence="3" id="KW-0457">Lysine biosynthesis</keyword>
<name>A0A1M5P4K0_9EURY</name>
<dbReference type="HAMAP" id="MF_00197">
    <property type="entry name" value="DAP_epimerase"/>
    <property type="match status" value="1"/>
</dbReference>
<feature type="binding site" evidence="3">
    <location>
        <begin position="260"/>
        <end position="261"/>
    </location>
    <ligand>
        <name>substrate</name>
    </ligand>
</feature>
<feature type="site" description="Could be important to modulate the pK values of the two catalytic cysteine residues" evidence="3">
    <location>
        <position position="211"/>
    </location>
</feature>
<reference evidence="5 6" key="1">
    <citation type="submission" date="2016-11" db="EMBL/GenBank/DDBJ databases">
        <authorList>
            <person name="Jaros S."/>
            <person name="Januszkiewicz K."/>
            <person name="Wedrychowicz H."/>
        </authorList>
    </citation>
    <scope>NUCLEOTIDE SEQUENCE [LARGE SCALE GENOMIC DNA]</scope>
    <source>
        <strain evidence="5 6">DSM 9297</strain>
    </source>
</reference>
<dbReference type="GO" id="GO:0005829">
    <property type="term" value="C:cytosol"/>
    <property type="evidence" value="ECO:0007669"/>
    <property type="project" value="TreeGrafter"/>
</dbReference>
<accession>A0A1M5P4K0</accession>
<protein>
    <recommendedName>
        <fullName evidence="3 4">Diaminopimelate epimerase</fullName>
        <shortName evidence="3">DAP epimerase</shortName>
        <ecNumber evidence="3 4">5.1.1.7</ecNumber>
    </recommendedName>
    <alternativeName>
        <fullName evidence="3">PLP-independent amino acid racemase</fullName>
    </alternativeName>
</protein>
<dbReference type="EC" id="5.1.1.7" evidence="3 4"/>
<dbReference type="STRING" id="43928.SAMN05443636_1456"/>
<comment type="similarity">
    <text evidence="1 3">Belongs to the diaminopimelate epimerase family.</text>
</comment>
<feature type="site" description="Could be important to modulate the pK values of the two catalytic cysteine residues" evidence="3">
    <location>
        <position position="260"/>
    </location>
</feature>
<feature type="binding site" evidence="3">
    <location>
        <position position="26"/>
    </location>
    <ligand>
        <name>substrate</name>
    </ligand>
</feature>
<dbReference type="GO" id="GO:0009089">
    <property type="term" value="P:lysine biosynthetic process via diaminopimelate"/>
    <property type="evidence" value="ECO:0007669"/>
    <property type="project" value="UniProtKB-UniRule"/>
</dbReference>
<comment type="catalytic activity">
    <reaction evidence="3">
        <text>(2S,6S)-2,6-diaminopimelate = meso-2,6-diaminopimelate</text>
        <dbReference type="Rhea" id="RHEA:15393"/>
        <dbReference type="ChEBI" id="CHEBI:57609"/>
        <dbReference type="ChEBI" id="CHEBI:57791"/>
        <dbReference type="EC" id="5.1.1.7"/>
    </reaction>
</comment>
<keyword evidence="3" id="KW-0028">Amino-acid biosynthesis</keyword>
<dbReference type="OrthoDB" id="358699at2157"/>
<dbReference type="Proteomes" id="UP000184357">
    <property type="component" value="Unassembled WGS sequence"/>
</dbReference>
<evidence type="ECO:0000256" key="4">
    <source>
        <dbReference type="NCBIfam" id="TIGR00652"/>
    </source>
</evidence>
<comment type="caution">
    <text evidence="3">Lacks conserved residue(s) required for the propagation of feature annotation.</text>
</comment>
<organism evidence="5 6">
    <name type="scientific">Halobaculum gomorrense</name>
    <dbReference type="NCBI Taxonomy" id="43928"/>
    <lineage>
        <taxon>Archaea</taxon>
        <taxon>Methanobacteriati</taxon>
        <taxon>Methanobacteriota</taxon>
        <taxon>Stenosarchaea group</taxon>
        <taxon>Halobacteria</taxon>
        <taxon>Halobacteriales</taxon>
        <taxon>Haloferacaceae</taxon>
        <taxon>Halobaculum</taxon>
    </lineage>
</organism>
<feature type="binding site" evidence="3">
    <location>
        <position position="242"/>
    </location>
    <ligand>
        <name>substrate</name>
    </ligand>
</feature>
<keyword evidence="2 3" id="KW-0413">Isomerase</keyword>
<comment type="subcellular location">
    <subcellularLocation>
        <location evidence="3">Cytoplasm</location>
    </subcellularLocation>
</comment>
<comment type="subunit">
    <text evidence="3">Homodimer.</text>
</comment>
<dbReference type="SUPFAM" id="SSF54506">
    <property type="entry name" value="Diaminopimelate epimerase-like"/>
    <property type="match status" value="2"/>
</dbReference>
<proteinExistence type="inferred from homology"/>
<evidence type="ECO:0000256" key="1">
    <source>
        <dbReference type="ARBA" id="ARBA00010219"/>
    </source>
</evidence>
<feature type="active site" description="Proton donor" evidence="3">
    <location>
        <position position="116"/>
    </location>
</feature>
<evidence type="ECO:0000256" key="3">
    <source>
        <dbReference type="HAMAP-Rule" id="MF_00197"/>
    </source>
</evidence>
<keyword evidence="6" id="KW-1185">Reference proteome</keyword>
<dbReference type="NCBIfam" id="TIGR00652">
    <property type="entry name" value="DapF"/>
    <property type="match status" value="1"/>
</dbReference>
<comment type="pathway">
    <text evidence="3">Amino-acid biosynthesis; L-lysine biosynthesis via DAP pathway; DL-2,6-diaminopimelate from LL-2,6-diaminopimelate: step 1/1.</text>
</comment>
<evidence type="ECO:0000313" key="5">
    <source>
        <dbReference type="EMBL" id="SHG96668.1"/>
    </source>
</evidence>
<dbReference type="GO" id="GO:0008837">
    <property type="term" value="F:diaminopimelate epimerase activity"/>
    <property type="evidence" value="ECO:0007669"/>
    <property type="project" value="UniProtKB-UniRule"/>
</dbReference>
<feature type="binding site" evidence="3">
    <location>
        <begin position="271"/>
        <end position="272"/>
    </location>
    <ligand>
        <name>substrate</name>
    </ligand>
</feature>
<feature type="active site" description="Proton acceptor" evidence="3">
    <location>
        <position position="270"/>
    </location>
</feature>
<gene>
    <name evidence="3" type="primary">dapF</name>
    <name evidence="5" type="ORF">SAMN05443636_1456</name>
</gene>
<sequence length="338" mass="34553">MSESTDPTGSAGPRTVPAVKYHGTGNDFLVVDAADADRLVPDRGAFAVRHCDRETGVEGGGRTGADGVLFVEVTDDGDDAGGDADGVADAPAAAADRTARATMTLVQPDASIAEMCGNGARCAAAWVRERTGADVVDLDTPAGVRRAEVRGGDGGDDDGDGTHDEVTVEVEMGEASFAPEDVPLAADRDGPLVKESVEGLTVTAVDTGVPHAVAVVDDVDAVDLEAVAPPVRHADAFPEGTNVTLAERTGDGAFAQRTFERGVEGETLACGTGAVAVGAVARRLGVTDRTDLAVSPPGGTLRITVPEDAPATLTGPAAWEFDVDLAVPTTERDREERE</sequence>
<evidence type="ECO:0000256" key="2">
    <source>
        <dbReference type="ARBA" id="ARBA00023235"/>
    </source>
</evidence>
<dbReference type="EMBL" id="FQWV01000003">
    <property type="protein sequence ID" value="SHG96668.1"/>
    <property type="molecule type" value="Genomic_DNA"/>
</dbReference>
<dbReference type="InterPro" id="IPR001653">
    <property type="entry name" value="DAP_epimerase_DapF"/>
</dbReference>
<comment type="function">
    <text evidence="3">Catalyzes the stereoinversion of LL-2,6-diaminopimelate (L,L-DAP) to meso-diaminopimelate (meso-DAP), a precursor of L-lysine.</text>
</comment>
<feature type="binding site" evidence="3">
    <location>
        <position position="107"/>
    </location>
    <ligand>
        <name>substrate</name>
    </ligand>
</feature>
<keyword evidence="3" id="KW-0963">Cytoplasm</keyword>
<dbReference type="AlphaFoldDB" id="A0A1M5P4K0"/>
<dbReference type="PANTHER" id="PTHR31689:SF0">
    <property type="entry name" value="DIAMINOPIMELATE EPIMERASE"/>
    <property type="match status" value="1"/>
</dbReference>
<dbReference type="PANTHER" id="PTHR31689">
    <property type="entry name" value="DIAMINOPIMELATE EPIMERASE, CHLOROPLASTIC"/>
    <property type="match status" value="1"/>
</dbReference>
<feature type="binding site" evidence="3">
    <location>
        <begin position="117"/>
        <end position="118"/>
    </location>
    <ligand>
        <name>substrate</name>
    </ligand>
</feature>